<keyword evidence="2" id="KW-1185">Reference proteome</keyword>
<dbReference type="STRING" id="558151.ACM46_13780"/>
<accession>A0A0J7L1A0</accession>
<gene>
    <name evidence="1" type="ORF">ACM46_13780</name>
</gene>
<name>A0A0J7L1A0_9FLAO</name>
<evidence type="ECO:0000313" key="2">
    <source>
        <dbReference type="Proteomes" id="UP000036261"/>
    </source>
</evidence>
<organism evidence="1 2">
    <name type="scientific">Chryseobacterium angstadtii</name>
    <dbReference type="NCBI Taxonomy" id="558151"/>
    <lineage>
        <taxon>Bacteria</taxon>
        <taxon>Pseudomonadati</taxon>
        <taxon>Bacteroidota</taxon>
        <taxon>Flavobacteriia</taxon>
        <taxon>Flavobacteriales</taxon>
        <taxon>Weeksellaceae</taxon>
        <taxon>Chryseobacterium group</taxon>
        <taxon>Chryseobacterium</taxon>
    </lineage>
</organism>
<dbReference type="RefSeq" id="WP_048507259.1">
    <property type="nucleotide sequence ID" value="NZ_LFND01000004.1"/>
</dbReference>
<sequence length="181" mass="20919">MEEYFYVQLLLDLQEKIAQEVPEIQYIDLQLGQLENVSAMQTPVIYPALFIDFPEAVYDVDFPEASYADLAANAQSGSIPVSFQLVANDDHLTWHQAPIEERKKGLDFLRIEQKLYKALQGWEKEYFSPFSRTLAKSTSKRYAGFKVREMMFTTQYEDFSASPEETKGYIYRYGFSPISAS</sequence>
<dbReference type="Proteomes" id="UP000036261">
    <property type="component" value="Unassembled WGS sequence"/>
</dbReference>
<comment type="caution">
    <text evidence="1">The sequence shown here is derived from an EMBL/GenBank/DDBJ whole genome shotgun (WGS) entry which is preliminary data.</text>
</comment>
<dbReference type="PATRIC" id="fig|558151.6.peg.2915"/>
<dbReference type="OrthoDB" id="1439818at2"/>
<evidence type="ECO:0000313" key="1">
    <source>
        <dbReference type="EMBL" id="KMQ63015.1"/>
    </source>
</evidence>
<proteinExistence type="predicted"/>
<reference evidence="1 2" key="1">
    <citation type="journal article" date="2013" name="Int. J. Syst. Evol. Microbiol.">
        <title>Chryseobacterium angstadtii sp. nov., isolated from a newt tank.</title>
        <authorList>
            <person name="Kirk K.E."/>
            <person name="Hoffman J.A."/>
            <person name="Smith K.A."/>
            <person name="Strahan B.L."/>
            <person name="Failor K.C."/>
            <person name="Krebs J.E."/>
            <person name="Gale A.N."/>
            <person name="Do T.D."/>
            <person name="Sontag T.C."/>
            <person name="Batties A.M."/>
            <person name="Mistiszyn K."/>
            <person name="Newman J.D."/>
        </authorList>
    </citation>
    <scope>NUCLEOTIDE SEQUENCE [LARGE SCALE GENOMIC DNA]</scope>
    <source>
        <strain evidence="1 2">KM</strain>
    </source>
</reference>
<dbReference type="EMBL" id="LFND01000004">
    <property type="protein sequence ID" value="KMQ63015.1"/>
    <property type="molecule type" value="Genomic_DNA"/>
</dbReference>
<dbReference type="AlphaFoldDB" id="A0A0J7L1A0"/>
<protein>
    <submittedName>
        <fullName evidence="1">Uncharacterized protein</fullName>
    </submittedName>
</protein>